<proteinExistence type="predicted"/>
<evidence type="ECO:0000256" key="1">
    <source>
        <dbReference type="SAM" id="MobiDB-lite"/>
    </source>
</evidence>
<keyword evidence="3" id="KW-1185">Reference proteome</keyword>
<accession>A0A8K1CNW6</accession>
<organism evidence="2 3">
    <name type="scientific">Pythium oligandrum</name>
    <name type="common">Mycoparasitic fungus</name>
    <dbReference type="NCBI Taxonomy" id="41045"/>
    <lineage>
        <taxon>Eukaryota</taxon>
        <taxon>Sar</taxon>
        <taxon>Stramenopiles</taxon>
        <taxon>Oomycota</taxon>
        <taxon>Peronosporomycetes</taxon>
        <taxon>Pythiales</taxon>
        <taxon>Pythiaceae</taxon>
        <taxon>Pythium</taxon>
    </lineage>
</organism>
<feature type="region of interest" description="Disordered" evidence="1">
    <location>
        <begin position="65"/>
        <end position="97"/>
    </location>
</feature>
<evidence type="ECO:0000313" key="3">
    <source>
        <dbReference type="Proteomes" id="UP000794436"/>
    </source>
</evidence>
<sequence length="97" mass="10721">MLGRVVATASRAAFAPLTLSNAAVNASVRRPVAPFNLTSVTDAFAHLRVVEEPLSSNSIAMELLNRNARRPKKANHGKRPCSNFARRQKRLSRRNKN</sequence>
<gene>
    <name evidence="2" type="ORF">Poli38472_004113</name>
</gene>
<dbReference type="AlphaFoldDB" id="A0A8K1CNW6"/>
<protein>
    <submittedName>
        <fullName evidence="2">Uncharacterized protein</fullName>
    </submittedName>
</protein>
<dbReference type="EMBL" id="SPLM01000036">
    <property type="protein sequence ID" value="TMW66348.1"/>
    <property type="molecule type" value="Genomic_DNA"/>
</dbReference>
<evidence type="ECO:0000313" key="2">
    <source>
        <dbReference type="EMBL" id="TMW66348.1"/>
    </source>
</evidence>
<name>A0A8K1CNW6_PYTOL</name>
<feature type="compositionally biased region" description="Basic residues" evidence="1">
    <location>
        <begin position="86"/>
        <end position="97"/>
    </location>
</feature>
<comment type="caution">
    <text evidence="2">The sequence shown here is derived from an EMBL/GenBank/DDBJ whole genome shotgun (WGS) entry which is preliminary data.</text>
</comment>
<feature type="compositionally biased region" description="Basic residues" evidence="1">
    <location>
        <begin position="67"/>
        <end position="79"/>
    </location>
</feature>
<reference evidence="2" key="1">
    <citation type="submission" date="2019-03" db="EMBL/GenBank/DDBJ databases">
        <title>Long read genome sequence of the mycoparasitic Pythium oligandrum ATCC 38472 isolated from sugarbeet rhizosphere.</title>
        <authorList>
            <person name="Gaulin E."/>
        </authorList>
    </citation>
    <scope>NUCLEOTIDE SEQUENCE</scope>
    <source>
        <strain evidence="2">ATCC 38472_TT</strain>
    </source>
</reference>
<dbReference type="OrthoDB" id="105915at2759"/>
<dbReference type="Proteomes" id="UP000794436">
    <property type="component" value="Unassembled WGS sequence"/>
</dbReference>